<name>A0ABY4F1K5_9BACI</name>
<evidence type="ECO:0000313" key="3">
    <source>
        <dbReference type="Proteomes" id="UP000831782"/>
    </source>
</evidence>
<dbReference type="RefSeq" id="WP_244724075.1">
    <property type="nucleotide sequence ID" value="NZ_CP095072.1"/>
</dbReference>
<protein>
    <submittedName>
        <fullName evidence="2">Uncharacterized protein</fullName>
    </submittedName>
</protein>
<dbReference type="Proteomes" id="UP000831782">
    <property type="component" value="Chromosome"/>
</dbReference>
<evidence type="ECO:0000313" key="2">
    <source>
        <dbReference type="EMBL" id="UOQ50413.1"/>
    </source>
</evidence>
<keyword evidence="1" id="KW-0812">Transmembrane</keyword>
<accession>A0ABY4F1K5</accession>
<reference evidence="2 3" key="1">
    <citation type="submission" date="2022-04" db="EMBL/GenBank/DDBJ databases">
        <title>Gracilibacillus sp. isolated from saltern.</title>
        <authorList>
            <person name="Won M."/>
            <person name="Lee C.-M."/>
            <person name="Woen H.-Y."/>
            <person name="Kwon S.-W."/>
        </authorList>
    </citation>
    <scope>NUCLEOTIDE SEQUENCE [LARGE SCALE GENOMIC DNA]</scope>
    <source>
        <strain evidence="2 3">SSWR10-1</strain>
    </source>
</reference>
<evidence type="ECO:0000256" key="1">
    <source>
        <dbReference type="SAM" id="Phobius"/>
    </source>
</evidence>
<keyword evidence="1" id="KW-0472">Membrane</keyword>
<organism evidence="2 3">
    <name type="scientific">Gracilibacillus caseinilyticus</name>
    <dbReference type="NCBI Taxonomy" id="2932256"/>
    <lineage>
        <taxon>Bacteria</taxon>
        <taxon>Bacillati</taxon>
        <taxon>Bacillota</taxon>
        <taxon>Bacilli</taxon>
        <taxon>Bacillales</taxon>
        <taxon>Bacillaceae</taxon>
        <taxon>Gracilibacillus</taxon>
    </lineage>
</organism>
<gene>
    <name evidence="2" type="ORF">MUN88_10330</name>
</gene>
<keyword evidence="1" id="KW-1133">Transmembrane helix</keyword>
<proteinExistence type="predicted"/>
<sequence length="110" mass="12737">MHISKRRSIKFLTYVTAISITTIVFIILIWYGKGLNEEDYAYMDEGLVIKKESKDDSFLKSYKVVIYTSDELFHINVSEDLYNKIELGTYEDIRVVKGVARIVESDKKSG</sequence>
<feature type="transmembrane region" description="Helical" evidence="1">
    <location>
        <begin position="12"/>
        <end position="31"/>
    </location>
</feature>
<dbReference type="EMBL" id="CP095072">
    <property type="protein sequence ID" value="UOQ50413.1"/>
    <property type="molecule type" value="Genomic_DNA"/>
</dbReference>
<keyword evidence="3" id="KW-1185">Reference proteome</keyword>